<keyword evidence="5" id="KW-0812">Transmembrane</keyword>
<protein>
    <recommendedName>
        <fullName evidence="12">Porin domain-containing protein</fullName>
    </recommendedName>
</protein>
<keyword evidence="6 11" id="KW-0732">Signal</keyword>
<dbReference type="AlphaFoldDB" id="A0A6J5AI91"/>
<evidence type="ECO:0000313" key="14">
    <source>
        <dbReference type="Proteomes" id="UP000494205"/>
    </source>
</evidence>
<dbReference type="CDD" id="cd00342">
    <property type="entry name" value="gram_neg_porins"/>
    <property type="match status" value="1"/>
</dbReference>
<dbReference type="InterPro" id="IPR023614">
    <property type="entry name" value="Porin_dom_sf"/>
</dbReference>
<dbReference type="Pfam" id="PF13609">
    <property type="entry name" value="Porin_4"/>
    <property type="match status" value="1"/>
</dbReference>
<dbReference type="SUPFAM" id="SSF56935">
    <property type="entry name" value="Porins"/>
    <property type="match status" value="1"/>
</dbReference>
<evidence type="ECO:0000256" key="1">
    <source>
        <dbReference type="ARBA" id="ARBA00004571"/>
    </source>
</evidence>
<sequence>MGFKGKTRFACVLAAMTAATVGAVSTDVQAQSSVTLYGLLSVGVTYANNQGGNHLYELQNGPQQLPRFGFKGVEDLGGGTKALFTLENGFSVTTGALGQGGLLFGRQAYVGLSSDKFGTMTAGRQYEEMAQQLFWYESGTLYATYGTHIGDNDNIFNTFRFNNSVRYSTPKFGPVQAFGSYAFSNKAGGFSDNNGYSAGLSFEQGSFKANAAFTLINFPGDTTNATGAVDPAGYGFSSPFIKSPAGAGVHQQSIYGAGASYNFGQITAALLYTHSHFLYKDESTLNLHNIEVSARDFLTPAFAIGAGYIATLGTYSQNDQHPLYQQVNLSADYFLSKRTDLYLVGVYQKAGRDAKFAQIYTFSPSSTNAQVAVTAGIRTKF</sequence>
<evidence type="ECO:0000256" key="4">
    <source>
        <dbReference type="ARBA" id="ARBA00022452"/>
    </source>
</evidence>
<evidence type="ECO:0000256" key="5">
    <source>
        <dbReference type="ARBA" id="ARBA00022692"/>
    </source>
</evidence>
<evidence type="ECO:0000256" key="11">
    <source>
        <dbReference type="SAM" id="SignalP"/>
    </source>
</evidence>
<dbReference type="RefSeq" id="WP_244973311.1">
    <property type="nucleotide sequence ID" value="NZ_CADIJZ010000006.1"/>
</dbReference>
<dbReference type="InterPro" id="IPR050298">
    <property type="entry name" value="Gram-neg_bact_OMP"/>
</dbReference>
<evidence type="ECO:0000256" key="9">
    <source>
        <dbReference type="ARBA" id="ARBA00023136"/>
    </source>
</evidence>
<dbReference type="InterPro" id="IPR002299">
    <property type="entry name" value="Porin_Neis"/>
</dbReference>
<dbReference type="EMBL" id="CADIJZ010000006">
    <property type="protein sequence ID" value="CAB3669101.1"/>
    <property type="molecule type" value="Genomic_DNA"/>
</dbReference>
<comment type="subunit">
    <text evidence="2">Homotrimer.</text>
</comment>
<keyword evidence="4" id="KW-1134">Transmembrane beta strand</keyword>
<keyword evidence="9" id="KW-0472">Membrane</keyword>
<proteinExistence type="predicted"/>
<evidence type="ECO:0000256" key="6">
    <source>
        <dbReference type="ARBA" id="ARBA00022729"/>
    </source>
</evidence>
<dbReference type="PANTHER" id="PTHR34501:SF9">
    <property type="entry name" value="MAJOR OUTER MEMBRANE PROTEIN P.IA"/>
    <property type="match status" value="1"/>
</dbReference>
<evidence type="ECO:0000256" key="8">
    <source>
        <dbReference type="ARBA" id="ARBA00023114"/>
    </source>
</evidence>
<comment type="subcellular location">
    <subcellularLocation>
        <location evidence="1">Cell outer membrane</location>
        <topology evidence="1">Multi-pass membrane protein</topology>
    </subcellularLocation>
</comment>
<dbReference type="PRINTS" id="PR00184">
    <property type="entry name" value="NEISSPPORIN"/>
</dbReference>
<accession>A0A6J5AI91</accession>
<evidence type="ECO:0000256" key="3">
    <source>
        <dbReference type="ARBA" id="ARBA00022448"/>
    </source>
</evidence>
<keyword evidence="8" id="KW-0626">Porin</keyword>
<gene>
    <name evidence="13" type="ORF">LMG27174_02055</name>
</gene>
<dbReference type="InterPro" id="IPR033900">
    <property type="entry name" value="Gram_neg_porin_domain"/>
</dbReference>
<keyword evidence="3" id="KW-0813">Transport</keyword>
<feature type="domain" description="Porin" evidence="12">
    <location>
        <begin position="17"/>
        <end position="348"/>
    </location>
</feature>
<organism evidence="13 14">
    <name type="scientific">Paraburkholderia rhynchosiae</name>
    <dbReference type="NCBI Taxonomy" id="487049"/>
    <lineage>
        <taxon>Bacteria</taxon>
        <taxon>Pseudomonadati</taxon>
        <taxon>Pseudomonadota</taxon>
        <taxon>Betaproteobacteria</taxon>
        <taxon>Burkholderiales</taxon>
        <taxon>Burkholderiaceae</taxon>
        <taxon>Paraburkholderia</taxon>
    </lineage>
</organism>
<dbReference type="PANTHER" id="PTHR34501">
    <property type="entry name" value="PROTEIN YDDL-RELATED"/>
    <property type="match status" value="1"/>
</dbReference>
<dbReference type="GO" id="GO:0015288">
    <property type="term" value="F:porin activity"/>
    <property type="evidence" value="ECO:0007669"/>
    <property type="project" value="UniProtKB-KW"/>
</dbReference>
<dbReference type="PRINTS" id="PR00182">
    <property type="entry name" value="ECOLNEIPORIN"/>
</dbReference>
<dbReference type="GO" id="GO:0046930">
    <property type="term" value="C:pore complex"/>
    <property type="evidence" value="ECO:0007669"/>
    <property type="project" value="UniProtKB-KW"/>
</dbReference>
<feature type="chain" id="PRO_5026749360" description="Porin domain-containing protein" evidence="11">
    <location>
        <begin position="31"/>
        <end position="381"/>
    </location>
</feature>
<evidence type="ECO:0000256" key="10">
    <source>
        <dbReference type="ARBA" id="ARBA00023237"/>
    </source>
</evidence>
<keyword evidence="10" id="KW-0998">Cell outer membrane</keyword>
<dbReference type="GO" id="GO:0034220">
    <property type="term" value="P:monoatomic ion transmembrane transport"/>
    <property type="evidence" value="ECO:0007669"/>
    <property type="project" value="InterPro"/>
</dbReference>
<evidence type="ECO:0000256" key="7">
    <source>
        <dbReference type="ARBA" id="ARBA00023065"/>
    </source>
</evidence>
<evidence type="ECO:0000256" key="2">
    <source>
        <dbReference type="ARBA" id="ARBA00011233"/>
    </source>
</evidence>
<dbReference type="Gene3D" id="2.40.160.10">
    <property type="entry name" value="Porin"/>
    <property type="match status" value="1"/>
</dbReference>
<dbReference type="GO" id="GO:0009279">
    <property type="term" value="C:cell outer membrane"/>
    <property type="evidence" value="ECO:0007669"/>
    <property type="project" value="UniProtKB-SubCell"/>
</dbReference>
<dbReference type="InterPro" id="IPR001702">
    <property type="entry name" value="Porin_Gram-ve"/>
</dbReference>
<dbReference type="Proteomes" id="UP000494205">
    <property type="component" value="Unassembled WGS sequence"/>
</dbReference>
<keyword evidence="7" id="KW-0406">Ion transport</keyword>
<name>A0A6J5AI91_9BURK</name>
<feature type="signal peptide" evidence="11">
    <location>
        <begin position="1"/>
        <end position="30"/>
    </location>
</feature>
<evidence type="ECO:0000313" key="13">
    <source>
        <dbReference type="EMBL" id="CAB3669101.1"/>
    </source>
</evidence>
<reference evidence="13 14" key="1">
    <citation type="submission" date="2020-04" db="EMBL/GenBank/DDBJ databases">
        <authorList>
            <person name="De Canck E."/>
        </authorList>
    </citation>
    <scope>NUCLEOTIDE SEQUENCE [LARGE SCALE GENOMIC DNA]</scope>
    <source>
        <strain evidence="13 14">LMG 27174</strain>
    </source>
</reference>
<evidence type="ECO:0000259" key="12">
    <source>
        <dbReference type="Pfam" id="PF13609"/>
    </source>
</evidence>